<dbReference type="Pfam" id="PF00271">
    <property type="entry name" value="Helicase_C"/>
    <property type="match status" value="1"/>
</dbReference>
<gene>
    <name evidence="4" type="ORF">OG469_12205</name>
</gene>
<dbReference type="InterPro" id="IPR011545">
    <property type="entry name" value="DEAD/DEAH_box_helicase_dom"/>
</dbReference>
<sequence>MSVEQQTAAVADTDVQDVIGTFDDLRSALFRYYDTPFGVDDRSVMEERRNLLDRDNGAWRSPLIELRPQYASRGVSIADSFAEAGAHPDAAEFARFTLPDGVTSLYQHQHDALVAACEGKDFVVTAGTGSGKTESFLLPVLADLVAESAHWPGTRAVQREWWQGDGDYVPSRRGEHGHPAAMRVLILYPTNALADDQLTRLRKSLDSREAHGWLDRKRNGHRFYFGRYTGATPVSGSRDSEPANFRLRQYLREVQERQRKADEKLDEELRPFIPRLGGAEMHARWDMQAAPPDIMVTNYSMLNIMLLRKQEEHIFRATRKWLEETPDARFTLVLDELHMYRGTAGTEVAYLLRNLRHRLGLDKNPEKLRVLAASASLEAGRDDDFLDGFFALPGSRRVIISGKAKEIHGGGDLAAHTERLAQAAKVAVTQAGAVALARETGLGPALQRALTPGGKPRALPAPELAKNLFPDTPEERRQDALHGVLRILGSAQDPELPQLRAHFFFRNIEGIWACSDPNCPDIPVEHGPERRVGRLFAEPTSRCTCGARVLELLSCQACGDLMLGGYASPKDTRRRKFTGALHTDFPDLDLLPDEASGAPTAANYVVYWPRTKGLGLDAPGWHASLSDGGPQVEFEFRRSAYQPGTGRLENRDVQHTGWSFHISVPLDKEGKKPAYDPARLQAFPTRCPACGDDWEIKYDRDGRFVPLESPDRLRNAPVRRMRTGFYKINQVLVTEALGHLPDGRRKAIAFSDSRDDASELASGLALRHHQDLLRLLSAQAVEHQGDPFGDLQLVKAHYAGEPVDRAGTRAAMERLRDRNPADWGRLKAILADDLDAEPELLPDLERKFSELPSLDDLASDLEGMLLKYGTNPAGPAASLQQTSAGQPWTALYNWDRDREAVVETQAQEELLNRLRSRLRLEAIGSLFSGGGRDFESLGLGWLCLSDDRSPLEIGGLDSDQAVARASLRIIGLMRRFTRIRASLQRPPAPLKRFWKQVAERQGTDVQTIEDRVLGVWKDAVVDYVIKPEKVALRPGENKTWTCRSCHRPHLHPGTGLCTKCLTPLPAVPQQYSGVLEGDYYAWKAAHRTGDFPLRTAELTGQTDRLEAQRRQGLFQDVFLGDNDVPQADGLELLSVTTTMEAGVDIGPLNTVIMANMPPTRFNYQQRVGRAGRRNSPVAVALTVCRGRSHDEHYFARPEAITNDPTPPPYLVLGMVSVFRRVLLGEVLRQAFEPLQPEDRRKGPDMTTNVHGQFGLAADWPVHRGAVRRWTAERTDRIRAAAAALRTGTPENIAAIDPVAAIDELLGQIDEVAARTVGHSDLSQRLAEAGLLPMFGFPTRSRLLYRNIPQKTFPWPPADSVNRDLAVALSKFAPGSETPQDGRLLRSMGVVSLVPSGRGVQAAEDPFGPEQLIAMCRICSHVDPQAAVDPETGNAGTCPACGAESKYYRAVPFREPAGFRAAREARDYDGYRELGSNATSARTATDLEKTAPRIHRAADDWMVVHTGSGDRYIVNTNAGKLFRFAKNTGPWRGYVALDHPKAEADMEIALGATQHTDMLFIGAKGALDTGRGLRFDISKSQQIDGFPEAYHGRRAAWYSLAALLRRAAAPHLDVQPEELLSGIHGSDAPVAAPVMAYLADSLDNGAGFSTYLGSEEHIEEFLQAVDRYVRDLEADHHAQNCRSSCYACLRDYSNMRLHPLYDWRLARDLTDALRGRKLQIDPDEHAVLLKGWADEEPTVSLKETAAGPVALFTSDFTGEPVAVGVKHPLESAGEECGNERLQALRQEVSGGGLAARIAFADSYSLDRTPAAVIEQVHIFAEEL</sequence>
<name>A0ABZ1W5W8_9ACTN</name>
<keyword evidence="4" id="KW-0378">Hydrolase</keyword>
<proteinExistence type="predicted"/>
<dbReference type="SMART" id="SM00487">
    <property type="entry name" value="DEXDc"/>
    <property type="match status" value="1"/>
</dbReference>
<protein>
    <submittedName>
        <fullName evidence="4">DEAD/DEAH box helicase</fullName>
    </submittedName>
</protein>
<dbReference type="InterPro" id="IPR014001">
    <property type="entry name" value="Helicase_ATP-bd"/>
</dbReference>
<dbReference type="PROSITE" id="PS51192">
    <property type="entry name" value="HELICASE_ATP_BIND_1"/>
    <property type="match status" value="1"/>
</dbReference>
<keyword evidence="1" id="KW-0547">Nucleotide-binding</keyword>
<evidence type="ECO:0000313" key="4">
    <source>
        <dbReference type="EMBL" id="WUS56225.1"/>
    </source>
</evidence>
<dbReference type="PANTHER" id="PTHR47957:SF3">
    <property type="entry name" value="ATP-DEPENDENT HELICASE HRQ1"/>
    <property type="match status" value="1"/>
</dbReference>
<feature type="domain" description="Helicase ATP-binding" evidence="3">
    <location>
        <begin position="113"/>
        <end position="395"/>
    </location>
</feature>
<dbReference type="PANTHER" id="PTHR47957">
    <property type="entry name" value="ATP-DEPENDENT HELICASE HRQ1"/>
    <property type="match status" value="1"/>
</dbReference>
<evidence type="ECO:0000259" key="3">
    <source>
        <dbReference type="PROSITE" id="PS51192"/>
    </source>
</evidence>
<dbReference type="SMART" id="SM00490">
    <property type="entry name" value="HELICc"/>
    <property type="match status" value="1"/>
</dbReference>
<keyword evidence="5" id="KW-1185">Reference proteome</keyword>
<keyword evidence="4" id="KW-0347">Helicase</keyword>
<evidence type="ECO:0000256" key="2">
    <source>
        <dbReference type="ARBA" id="ARBA00022840"/>
    </source>
</evidence>
<dbReference type="InterPro" id="IPR001650">
    <property type="entry name" value="Helicase_C-like"/>
</dbReference>
<evidence type="ECO:0000313" key="5">
    <source>
        <dbReference type="Proteomes" id="UP001432014"/>
    </source>
</evidence>
<accession>A0ABZ1W5W8</accession>
<dbReference type="Proteomes" id="UP001432014">
    <property type="component" value="Chromosome"/>
</dbReference>
<keyword evidence="2" id="KW-0067">ATP-binding</keyword>
<dbReference type="RefSeq" id="WP_329499166.1">
    <property type="nucleotide sequence ID" value="NZ_CP108460.1"/>
</dbReference>
<reference evidence="4 5" key="1">
    <citation type="submission" date="2022-10" db="EMBL/GenBank/DDBJ databases">
        <title>The complete genomes of actinobacterial strains from the NBC collection.</title>
        <authorList>
            <person name="Joergensen T.S."/>
            <person name="Alvarez Arevalo M."/>
            <person name="Sterndorff E.B."/>
            <person name="Faurdal D."/>
            <person name="Vuksanovic O."/>
            <person name="Mourched A.-S."/>
            <person name="Charusanti P."/>
            <person name="Shaw S."/>
            <person name="Blin K."/>
            <person name="Weber T."/>
        </authorList>
    </citation>
    <scope>NUCLEOTIDE SEQUENCE [LARGE SCALE GENOMIC DNA]</scope>
    <source>
        <strain evidence="4 5">NBC_01247</strain>
    </source>
</reference>
<dbReference type="Gene3D" id="3.40.50.300">
    <property type="entry name" value="P-loop containing nucleotide triphosphate hydrolases"/>
    <property type="match status" value="2"/>
</dbReference>
<dbReference type="InterPro" id="IPR027417">
    <property type="entry name" value="P-loop_NTPase"/>
</dbReference>
<organism evidence="4 5">
    <name type="scientific">Kitasatospora herbaricolor</name>
    <dbReference type="NCBI Taxonomy" id="68217"/>
    <lineage>
        <taxon>Bacteria</taxon>
        <taxon>Bacillati</taxon>
        <taxon>Actinomycetota</taxon>
        <taxon>Actinomycetes</taxon>
        <taxon>Kitasatosporales</taxon>
        <taxon>Streptomycetaceae</taxon>
        <taxon>Kitasatospora</taxon>
    </lineage>
</organism>
<dbReference type="EMBL" id="CP108482">
    <property type="protein sequence ID" value="WUS56225.1"/>
    <property type="molecule type" value="Genomic_DNA"/>
</dbReference>
<dbReference type="SUPFAM" id="SSF52540">
    <property type="entry name" value="P-loop containing nucleoside triphosphate hydrolases"/>
    <property type="match status" value="2"/>
</dbReference>
<dbReference type="GO" id="GO:0004386">
    <property type="term" value="F:helicase activity"/>
    <property type="evidence" value="ECO:0007669"/>
    <property type="project" value="UniProtKB-KW"/>
</dbReference>
<evidence type="ECO:0000256" key="1">
    <source>
        <dbReference type="ARBA" id="ARBA00022741"/>
    </source>
</evidence>
<dbReference type="Pfam" id="PF00270">
    <property type="entry name" value="DEAD"/>
    <property type="match status" value="1"/>
</dbReference>